<dbReference type="InterPro" id="IPR001940">
    <property type="entry name" value="Peptidase_S1C"/>
</dbReference>
<gene>
    <name evidence="7" type="ORF">CPT75_04315</name>
</gene>
<dbReference type="InterPro" id="IPR036034">
    <property type="entry name" value="PDZ_sf"/>
</dbReference>
<keyword evidence="5" id="KW-0472">Membrane</keyword>
<reference evidence="7 8" key="1">
    <citation type="submission" date="2017-09" db="EMBL/GenBank/DDBJ databases">
        <title>High-quality draft genome sequence of Butyrivibrio fibrisolvens INBov1, isolated from cow rumen.</title>
        <authorList>
            <person name="Rodriguez Hernaez J."/>
            <person name="Rivarola M."/>
            <person name="Paniego N."/>
            <person name="Cravero S."/>
            <person name="Ceron Cucchi M."/>
            <person name="Martinez M.C."/>
        </authorList>
    </citation>
    <scope>NUCLEOTIDE SEQUENCE [LARGE SCALE GENOMIC DNA]</scope>
    <source>
        <strain evidence="7 8">INBov1</strain>
    </source>
</reference>
<keyword evidence="8" id="KW-1185">Reference proteome</keyword>
<dbReference type="InterPro" id="IPR043504">
    <property type="entry name" value="Peptidase_S1_PA_chymotrypsin"/>
</dbReference>
<keyword evidence="5" id="KW-0812">Transmembrane</keyword>
<dbReference type="InterPro" id="IPR009003">
    <property type="entry name" value="Peptidase_S1_PA"/>
</dbReference>
<sequence length="488" mass="51753">MFLYYCLGGRIMPNKDSKKTDTKSQDLEDLDNIEATDDEGQPLANTDFMREKIKSRPINSKKLLRRTITTIVMAIIFGIVACCTFLLLQPLLSNQIGSSNKSQTEVSFPKETVSDEIQREDLIASEEEKAAADAASAQASVNESVTEAAEKEVAAALSSLSLSSSDYASIYNSLKEVATSAEISIVTVTAATSDTDFINDSFVREASTSGLIVAITDSETLILADSSNLSGAETIMVSFYDDNAVSAVIKSTDHITGLCIISVSNTDIPEDTKDNIAAATLGTSLTAGLQGTPVIAIGSPTGTPQSFCYGMITSTGRVLDLTDSRYTLMTTDIYASPLASGFIINLEGSVIGVIDMSYNDTGLENLISAIGISDVKNLIQNLSNGIVPPYLGIHAGDIPSYLTEDGTLPSGVYVSKIETGSPAMDCGLQSGDIITKIDGEKVTSYSQFLGLLYARSSGDSVSITVMRQTPDDYTELTLSATLEDAPTK</sequence>
<dbReference type="AlphaFoldDB" id="A0A317FYR5"/>
<dbReference type="PANTHER" id="PTHR22939:SF129">
    <property type="entry name" value="SERINE PROTEASE HTRA2, MITOCHONDRIAL"/>
    <property type="match status" value="1"/>
</dbReference>
<dbReference type="PROSITE" id="PS50106">
    <property type="entry name" value="PDZ"/>
    <property type="match status" value="1"/>
</dbReference>
<dbReference type="SMART" id="SM00228">
    <property type="entry name" value="PDZ"/>
    <property type="match status" value="1"/>
</dbReference>
<keyword evidence="3" id="KW-0378">Hydrolase</keyword>
<evidence type="ECO:0000256" key="1">
    <source>
        <dbReference type="ARBA" id="ARBA00010541"/>
    </source>
</evidence>
<dbReference type="PANTHER" id="PTHR22939">
    <property type="entry name" value="SERINE PROTEASE FAMILY S1C HTRA-RELATED"/>
    <property type="match status" value="1"/>
</dbReference>
<evidence type="ECO:0000313" key="7">
    <source>
        <dbReference type="EMBL" id="PWT26399.1"/>
    </source>
</evidence>
<name>A0A317FYR5_BUTFI</name>
<feature type="compositionally biased region" description="Acidic residues" evidence="4">
    <location>
        <begin position="27"/>
        <end position="40"/>
    </location>
</feature>
<comment type="similarity">
    <text evidence="1">Belongs to the peptidase S1C family.</text>
</comment>
<dbReference type="GO" id="GO:0004252">
    <property type="term" value="F:serine-type endopeptidase activity"/>
    <property type="evidence" value="ECO:0007669"/>
    <property type="project" value="InterPro"/>
</dbReference>
<evidence type="ECO:0000313" key="8">
    <source>
        <dbReference type="Proteomes" id="UP000245488"/>
    </source>
</evidence>
<proteinExistence type="inferred from homology"/>
<evidence type="ECO:0000256" key="2">
    <source>
        <dbReference type="ARBA" id="ARBA00022670"/>
    </source>
</evidence>
<feature type="domain" description="PDZ" evidence="6">
    <location>
        <begin position="376"/>
        <end position="469"/>
    </location>
</feature>
<feature type="region of interest" description="Disordered" evidence="4">
    <location>
        <begin position="16"/>
        <end position="42"/>
    </location>
</feature>
<feature type="transmembrane region" description="Helical" evidence="5">
    <location>
        <begin position="63"/>
        <end position="88"/>
    </location>
</feature>
<feature type="compositionally biased region" description="Basic and acidic residues" evidence="4">
    <location>
        <begin position="16"/>
        <end position="26"/>
    </location>
</feature>
<evidence type="ECO:0000256" key="4">
    <source>
        <dbReference type="SAM" id="MobiDB-lite"/>
    </source>
</evidence>
<dbReference type="PRINTS" id="PR00834">
    <property type="entry name" value="PROTEASES2C"/>
</dbReference>
<evidence type="ECO:0000259" key="6">
    <source>
        <dbReference type="PROSITE" id="PS50106"/>
    </source>
</evidence>
<keyword evidence="2" id="KW-0645">Protease</keyword>
<dbReference type="InterPro" id="IPR001478">
    <property type="entry name" value="PDZ"/>
</dbReference>
<dbReference type="SUPFAM" id="SSF50494">
    <property type="entry name" value="Trypsin-like serine proteases"/>
    <property type="match status" value="1"/>
</dbReference>
<dbReference type="Gene3D" id="2.30.42.10">
    <property type="match status" value="1"/>
</dbReference>
<organism evidence="7 8">
    <name type="scientific">Butyrivibrio fibrisolvens</name>
    <dbReference type="NCBI Taxonomy" id="831"/>
    <lineage>
        <taxon>Bacteria</taxon>
        <taxon>Bacillati</taxon>
        <taxon>Bacillota</taxon>
        <taxon>Clostridia</taxon>
        <taxon>Lachnospirales</taxon>
        <taxon>Lachnospiraceae</taxon>
        <taxon>Butyrivibrio</taxon>
    </lineage>
</organism>
<evidence type="ECO:0000256" key="5">
    <source>
        <dbReference type="SAM" id="Phobius"/>
    </source>
</evidence>
<accession>A0A317FYR5</accession>
<dbReference type="EMBL" id="NXNG01000001">
    <property type="protein sequence ID" value="PWT26399.1"/>
    <property type="molecule type" value="Genomic_DNA"/>
</dbReference>
<protein>
    <recommendedName>
        <fullName evidence="6">PDZ domain-containing protein</fullName>
    </recommendedName>
</protein>
<dbReference type="Gene3D" id="2.40.10.10">
    <property type="entry name" value="Trypsin-like serine proteases"/>
    <property type="match status" value="2"/>
</dbReference>
<dbReference type="Proteomes" id="UP000245488">
    <property type="component" value="Chromosome"/>
</dbReference>
<dbReference type="Pfam" id="PF13365">
    <property type="entry name" value="Trypsin_2"/>
    <property type="match status" value="1"/>
</dbReference>
<dbReference type="SUPFAM" id="SSF50156">
    <property type="entry name" value="PDZ domain-like"/>
    <property type="match status" value="1"/>
</dbReference>
<comment type="caution">
    <text evidence="7">The sequence shown here is derived from an EMBL/GenBank/DDBJ whole genome shotgun (WGS) entry which is preliminary data.</text>
</comment>
<dbReference type="GO" id="GO:0006508">
    <property type="term" value="P:proteolysis"/>
    <property type="evidence" value="ECO:0007669"/>
    <property type="project" value="UniProtKB-KW"/>
</dbReference>
<dbReference type="Pfam" id="PF13180">
    <property type="entry name" value="PDZ_2"/>
    <property type="match status" value="1"/>
</dbReference>
<evidence type="ECO:0000256" key="3">
    <source>
        <dbReference type="ARBA" id="ARBA00022801"/>
    </source>
</evidence>
<keyword evidence="5" id="KW-1133">Transmembrane helix</keyword>